<feature type="compositionally biased region" description="Low complexity" evidence="1">
    <location>
        <begin position="167"/>
        <end position="188"/>
    </location>
</feature>
<proteinExistence type="predicted"/>
<feature type="compositionally biased region" description="Basic residues" evidence="1">
    <location>
        <begin position="105"/>
        <end position="127"/>
    </location>
</feature>
<dbReference type="PANTHER" id="PTHR36808">
    <property type="entry name" value="TRANSCRIPTIONAL REGULATOR ATRX-LIKE PROTEIN"/>
    <property type="match status" value="1"/>
</dbReference>
<dbReference type="EMBL" id="JACGWO010000001">
    <property type="protein sequence ID" value="KAK4439165.1"/>
    <property type="molecule type" value="Genomic_DNA"/>
</dbReference>
<sequence length="595" mass="66295">MGGTGSSFKRKSSKKKRDKISSQKKKNRRKESKKRRHVDDIVSSYSDDDSLSAEHTSSSTSKSNHRRRRNRNKKLRRDYSVSSDSDDRSMRLDSDSLSTHDSGYKHRRARRSRVGLKSKSKRARKRSASPNVDADAHTIRKRKTLGRDKVVKPRKKSSKKKSKRHLSSSSSSDSQSCSTCQSSSSSSSADRKHRRKKVTLDDETERLRGRESYQHRKKRKLRSPSSSCRRDSDHSFSVSHSDGALAPFSHNDVASAPVYNSRRLRSVIAIVDQPRDEGEDIWEKDPHKEEIVYDHDYPSPKSLDSNEGGSKMESNNQPYGASNKRICVENGLDENVTELRISGIDEGDQNNACNLQSDGAHMNNLRAKEIDESAPVAALGGDDLESILRQKALENLRKFRGGIHSGLRSTGLRISNESDVNGSSTGRVDNVPNKSTKQGNSNSQEINQTSGPLSKRDFPLLEVEKLPDEEHIENPGITKQTTTHPADKTAILNGSEEEKCTTSHAVLAKTLSRSETSPGSGTINACSTSNKEPASSDGQISGERSLEDKKDDTKDGSQFEQKTMSVMRGGEMVQVSYKVYIPKKTPALARRQLRR</sequence>
<reference evidence="2" key="2">
    <citation type="journal article" date="2024" name="Plant">
        <title>Genomic evolution and insights into agronomic trait innovations of Sesamum species.</title>
        <authorList>
            <person name="Miao H."/>
            <person name="Wang L."/>
            <person name="Qu L."/>
            <person name="Liu H."/>
            <person name="Sun Y."/>
            <person name="Le M."/>
            <person name="Wang Q."/>
            <person name="Wei S."/>
            <person name="Zheng Y."/>
            <person name="Lin W."/>
            <person name="Duan Y."/>
            <person name="Cao H."/>
            <person name="Xiong S."/>
            <person name="Wang X."/>
            <person name="Wei L."/>
            <person name="Li C."/>
            <person name="Ma Q."/>
            <person name="Ju M."/>
            <person name="Zhao R."/>
            <person name="Li G."/>
            <person name="Mu C."/>
            <person name="Tian Q."/>
            <person name="Mei H."/>
            <person name="Zhang T."/>
            <person name="Gao T."/>
            <person name="Zhang H."/>
        </authorList>
    </citation>
    <scope>NUCLEOTIDE SEQUENCE</scope>
    <source>
        <strain evidence="2">3651</strain>
    </source>
</reference>
<dbReference type="PANTHER" id="PTHR36808:SF1">
    <property type="entry name" value="TRANSCRIPTIONAL REGULATOR ATRX-LIKE PROTEIN"/>
    <property type="match status" value="1"/>
</dbReference>
<feature type="region of interest" description="Disordered" evidence="1">
    <location>
        <begin position="279"/>
        <end position="322"/>
    </location>
</feature>
<feature type="compositionally biased region" description="Basic residues" evidence="1">
    <location>
        <begin position="152"/>
        <end position="166"/>
    </location>
</feature>
<evidence type="ECO:0000313" key="2">
    <source>
        <dbReference type="EMBL" id="KAK4439165.1"/>
    </source>
</evidence>
<feature type="region of interest" description="Disordered" evidence="1">
    <location>
        <begin position="1"/>
        <end position="250"/>
    </location>
</feature>
<feature type="region of interest" description="Disordered" evidence="1">
    <location>
        <begin position="404"/>
        <end position="457"/>
    </location>
</feature>
<dbReference type="Proteomes" id="UP001293254">
    <property type="component" value="Unassembled WGS sequence"/>
</dbReference>
<dbReference type="AlphaFoldDB" id="A0AAE1YYT6"/>
<gene>
    <name evidence="2" type="ORF">Salat_0251400</name>
</gene>
<feature type="compositionally biased region" description="Basic and acidic residues" evidence="1">
    <location>
        <begin position="85"/>
        <end position="94"/>
    </location>
</feature>
<accession>A0AAE1YYT6</accession>
<evidence type="ECO:0000256" key="1">
    <source>
        <dbReference type="SAM" id="MobiDB-lite"/>
    </source>
</evidence>
<feature type="region of interest" description="Disordered" evidence="1">
    <location>
        <begin position="466"/>
        <end position="485"/>
    </location>
</feature>
<name>A0AAE1YYT6_9LAMI</name>
<feature type="region of interest" description="Disordered" evidence="1">
    <location>
        <begin position="493"/>
        <end position="570"/>
    </location>
</feature>
<feature type="compositionally biased region" description="Basic and acidic residues" evidence="1">
    <location>
        <begin position="279"/>
        <end position="298"/>
    </location>
</feature>
<feature type="compositionally biased region" description="Polar residues" evidence="1">
    <location>
        <begin position="511"/>
        <end position="539"/>
    </location>
</feature>
<reference evidence="2" key="1">
    <citation type="submission" date="2020-06" db="EMBL/GenBank/DDBJ databases">
        <authorList>
            <person name="Li T."/>
            <person name="Hu X."/>
            <person name="Zhang T."/>
            <person name="Song X."/>
            <person name="Zhang H."/>
            <person name="Dai N."/>
            <person name="Sheng W."/>
            <person name="Hou X."/>
            <person name="Wei L."/>
        </authorList>
    </citation>
    <scope>NUCLEOTIDE SEQUENCE</scope>
    <source>
        <strain evidence="2">3651</strain>
        <tissue evidence="2">Leaf</tissue>
    </source>
</reference>
<feature type="compositionally biased region" description="Basic residues" evidence="1">
    <location>
        <begin position="63"/>
        <end position="76"/>
    </location>
</feature>
<evidence type="ECO:0000313" key="3">
    <source>
        <dbReference type="Proteomes" id="UP001293254"/>
    </source>
</evidence>
<feature type="compositionally biased region" description="Low complexity" evidence="1">
    <location>
        <begin position="53"/>
        <end position="62"/>
    </location>
</feature>
<feature type="compositionally biased region" description="Basic and acidic residues" evidence="1">
    <location>
        <begin position="205"/>
        <end position="214"/>
    </location>
</feature>
<feature type="compositionally biased region" description="Basic and acidic residues" evidence="1">
    <location>
        <begin position="544"/>
        <end position="557"/>
    </location>
</feature>
<keyword evidence="3" id="KW-1185">Reference proteome</keyword>
<feature type="compositionally biased region" description="Basic residues" evidence="1">
    <location>
        <begin position="8"/>
        <end position="36"/>
    </location>
</feature>
<comment type="caution">
    <text evidence="2">The sequence shown here is derived from an EMBL/GenBank/DDBJ whole genome shotgun (WGS) entry which is preliminary data.</text>
</comment>
<protein>
    <submittedName>
        <fullName evidence="2">Uncharacterized protein</fullName>
    </submittedName>
</protein>
<organism evidence="2 3">
    <name type="scientific">Sesamum alatum</name>
    <dbReference type="NCBI Taxonomy" id="300844"/>
    <lineage>
        <taxon>Eukaryota</taxon>
        <taxon>Viridiplantae</taxon>
        <taxon>Streptophyta</taxon>
        <taxon>Embryophyta</taxon>
        <taxon>Tracheophyta</taxon>
        <taxon>Spermatophyta</taxon>
        <taxon>Magnoliopsida</taxon>
        <taxon>eudicotyledons</taxon>
        <taxon>Gunneridae</taxon>
        <taxon>Pentapetalae</taxon>
        <taxon>asterids</taxon>
        <taxon>lamiids</taxon>
        <taxon>Lamiales</taxon>
        <taxon>Pedaliaceae</taxon>
        <taxon>Sesamum</taxon>
    </lineage>
</organism>
<feature type="compositionally biased region" description="Polar residues" evidence="1">
    <location>
        <begin position="302"/>
        <end position="320"/>
    </location>
</feature>
<feature type="compositionally biased region" description="Polar residues" evidence="1">
    <location>
        <begin position="412"/>
        <end position="452"/>
    </location>
</feature>